<evidence type="ECO:0000313" key="2">
    <source>
        <dbReference type="EMBL" id="RLN32918.1"/>
    </source>
</evidence>
<protein>
    <submittedName>
        <fullName evidence="2">Uncharacterized protein</fullName>
    </submittedName>
</protein>
<evidence type="ECO:0000313" key="3">
    <source>
        <dbReference type="Proteomes" id="UP000275267"/>
    </source>
</evidence>
<dbReference type="EMBL" id="PQIB02000002">
    <property type="protein sequence ID" value="RLN32918.1"/>
    <property type="molecule type" value="Genomic_DNA"/>
</dbReference>
<proteinExistence type="predicted"/>
<keyword evidence="3" id="KW-1185">Reference proteome</keyword>
<name>A0A3L6T636_PANMI</name>
<evidence type="ECO:0000256" key="1">
    <source>
        <dbReference type="SAM" id="MobiDB-lite"/>
    </source>
</evidence>
<dbReference type="Proteomes" id="UP000275267">
    <property type="component" value="Unassembled WGS sequence"/>
</dbReference>
<comment type="caution">
    <text evidence="2">The sequence shown here is derived from an EMBL/GenBank/DDBJ whole genome shotgun (WGS) entry which is preliminary data.</text>
</comment>
<sequence length="189" mass="19500">MPPSFRARALSTVVSAPGPSSSAASRLHRMWDEFALLVRLHGNQIALLGFVSLGLGLGGGEGRGGNAGGGGGADVDGVGEVDKAVTRAKAPKKVLILMSDAGGVHRASAEAIKPPSSRSSATITRDDKAGSSVRDAQESSTTTTSSSLEEVDHAGPCSTTSSSSIWLRRADKESYLMETRRHIQAICIA</sequence>
<dbReference type="AlphaFoldDB" id="A0A3L6T636"/>
<feature type="region of interest" description="Disordered" evidence="1">
    <location>
        <begin position="107"/>
        <end position="163"/>
    </location>
</feature>
<dbReference type="STRING" id="4540.A0A3L6T636"/>
<accession>A0A3L6T636</accession>
<organism evidence="2 3">
    <name type="scientific">Panicum miliaceum</name>
    <name type="common">Proso millet</name>
    <name type="synonym">Broomcorn millet</name>
    <dbReference type="NCBI Taxonomy" id="4540"/>
    <lineage>
        <taxon>Eukaryota</taxon>
        <taxon>Viridiplantae</taxon>
        <taxon>Streptophyta</taxon>
        <taxon>Embryophyta</taxon>
        <taxon>Tracheophyta</taxon>
        <taxon>Spermatophyta</taxon>
        <taxon>Magnoliopsida</taxon>
        <taxon>Liliopsida</taxon>
        <taxon>Poales</taxon>
        <taxon>Poaceae</taxon>
        <taxon>PACMAD clade</taxon>
        <taxon>Panicoideae</taxon>
        <taxon>Panicodae</taxon>
        <taxon>Paniceae</taxon>
        <taxon>Panicinae</taxon>
        <taxon>Panicum</taxon>
        <taxon>Panicum sect. Panicum</taxon>
    </lineage>
</organism>
<gene>
    <name evidence="2" type="ORF">C2845_PM03G13390</name>
</gene>
<reference evidence="3" key="1">
    <citation type="journal article" date="2019" name="Nat. Commun.">
        <title>The genome of broomcorn millet.</title>
        <authorList>
            <person name="Zou C."/>
            <person name="Miki D."/>
            <person name="Li D."/>
            <person name="Tang Q."/>
            <person name="Xiao L."/>
            <person name="Rajput S."/>
            <person name="Deng P."/>
            <person name="Jia W."/>
            <person name="Huang R."/>
            <person name="Zhang M."/>
            <person name="Sun Y."/>
            <person name="Hu J."/>
            <person name="Fu X."/>
            <person name="Schnable P.S."/>
            <person name="Li F."/>
            <person name="Zhang H."/>
            <person name="Feng B."/>
            <person name="Zhu X."/>
            <person name="Liu R."/>
            <person name="Schnable J.C."/>
            <person name="Zhu J.-K."/>
            <person name="Zhang H."/>
        </authorList>
    </citation>
    <scope>NUCLEOTIDE SEQUENCE [LARGE SCALE GENOMIC DNA]</scope>
</reference>